<evidence type="ECO:0000256" key="1">
    <source>
        <dbReference type="ARBA" id="ARBA00001946"/>
    </source>
</evidence>
<name>A0ABW9N2B3_9FIRM</name>
<dbReference type="RefSeq" id="WP_410024782.1">
    <property type="nucleotide sequence ID" value="NZ_JBGMEG010000014.1"/>
</dbReference>
<dbReference type="SUPFAM" id="SSF52540">
    <property type="entry name" value="P-loop containing nucleoside triphosphate hydrolases"/>
    <property type="match status" value="2"/>
</dbReference>
<dbReference type="PANTHER" id="PTHR11088">
    <property type="entry name" value="TRNA DIMETHYLALLYLTRANSFERASE"/>
    <property type="match status" value="1"/>
</dbReference>
<feature type="site" description="Interaction with substrate tRNA" evidence="10">
    <location>
        <position position="99"/>
    </location>
</feature>
<organism evidence="14 15">
    <name type="scientific">Anaerococcus groningensis</name>
    <dbReference type="NCBI Taxonomy" id="3115616"/>
    <lineage>
        <taxon>Bacteria</taxon>
        <taxon>Bacillati</taxon>
        <taxon>Bacillota</taxon>
        <taxon>Tissierellia</taxon>
        <taxon>Tissierellales</taxon>
        <taxon>Peptoniphilaceae</taxon>
        <taxon>Anaerococcus</taxon>
    </lineage>
</organism>
<dbReference type="Gene3D" id="1.10.20.140">
    <property type="match status" value="1"/>
</dbReference>
<dbReference type="InterPro" id="IPR027417">
    <property type="entry name" value="P-loop_NTPase"/>
</dbReference>
<dbReference type="Pfam" id="PF01715">
    <property type="entry name" value="IPPT"/>
    <property type="match status" value="1"/>
</dbReference>
<evidence type="ECO:0000256" key="2">
    <source>
        <dbReference type="ARBA" id="ARBA00003213"/>
    </source>
</evidence>
<evidence type="ECO:0000313" key="14">
    <source>
        <dbReference type="EMBL" id="MFO3718231.1"/>
    </source>
</evidence>
<evidence type="ECO:0000256" key="4">
    <source>
        <dbReference type="ARBA" id="ARBA00022679"/>
    </source>
</evidence>
<evidence type="ECO:0000256" key="11">
    <source>
        <dbReference type="RuleBase" id="RU003783"/>
    </source>
</evidence>
<keyword evidence="6 10" id="KW-0547">Nucleotide-binding</keyword>
<evidence type="ECO:0000256" key="9">
    <source>
        <dbReference type="ARBA" id="ARBA00049563"/>
    </source>
</evidence>
<evidence type="ECO:0000256" key="12">
    <source>
        <dbReference type="RuleBase" id="RU003784"/>
    </source>
</evidence>
<keyword evidence="15" id="KW-1185">Reference proteome</keyword>
<keyword evidence="8 10" id="KW-0460">Magnesium</keyword>
<protein>
    <recommendedName>
        <fullName evidence="10">tRNA dimethylallyltransferase</fullName>
        <ecNumber evidence="10">2.5.1.75</ecNumber>
    </recommendedName>
    <alternativeName>
        <fullName evidence="10">Dimethylallyl diphosphate:tRNA dimethylallyltransferase</fullName>
        <shortName evidence="10">DMAPP:tRNA dimethylallyltransferase</shortName>
        <shortName evidence="10">DMATase</shortName>
    </alternativeName>
    <alternativeName>
        <fullName evidence="10">Isopentenyl-diphosphate:tRNA isopentenyltransferase</fullName>
        <shortName evidence="10">IPP transferase</shortName>
        <shortName evidence="10">IPPT</shortName>
        <shortName evidence="10">IPTase</shortName>
    </alternativeName>
</protein>
<dbReference type="EC" id="2.5.1.75" evidence="10"/>
<proteinExistence type="inferred from homology"/>
<dbReference type="Gene3D" id="3.40.50.300">
    <property type="entry name" value="P-loop containing nucleotide triphosphate hydrolases"/>
    <property type="match status" value="1"/>
</dbReference>
<evidence type="ECO:0000256" key="10">
    <source>
        <dbReference type="HAMAP-Rule" id="MF_00185"/>
    </source>
</evidence>
<evidence type="ECO:0000256" key="7">
    <source>
        <dbReference type="ARBA" id="ARBA00022840"/>
    </source>
</evidence>
<comment type="cofactor">
    <cofactor evidence="1 10">
        <name>Mg(2+)</name>
        <dbReference type="ChEBI" id="CHEBI:18420"/>
    </cofactor>
</comment>
<dbReference type="HAMAP" id="MF_00185">
    <property type="entry name" value="IPP_trans"/>
    <property type="match status" value="1"/>
</dbReference>
<feature type="binding site" evidence="10">
    <location>
        <begin position="12"/>
        <end position="17"/>
    </location>
    <ligand>
        <name>substrate</name>
    </ligand>
</feature>
<dbReference type="Proteomes" id="UP001637993">
    <property type="component" value="Unassembled WGS sequence"/>
</dbReference>
<evidence type="ECO:0000313" key="15">
    <source>
        <dbReference type="Proteomes" id="UP001637993"/>
    </source>
</evidence>
<dbReference type="EMBL" id="JBGMEG010000014">
    <property type="protein sequence ID" value="MFO3718231.1"/>
    <property type="molecule type" value="Genomic_DNA"/>
</dbReference>
<feature type="site" description="Interaction with substrate tRNA" evidence="10">
    <location>
        <position position="122"/>
    </location>
</feature>
<comment type="function">
    <text evidence="2 10 12">Catalyzes the transfer of a dimethylallyl group onto the adenine at position 37 in tRNAs that read codons beginning with uridine, leading to the formation of N6-(dimethylallyl)adenosine (i(6)A).</text>
</comment>
<dbReference type="InterPro" id="IPR039657">
    <property type="entry name" value="Dimethylallyltransferase"/>
</dbReference>
<feature type="region of interest" description="Interaction with substrate tRNA" evidence="10">
    <location>
        <begin position="35"/>
        <end position="38"/>
    </location>
</feature>
<evidence type="ECO:0000256" key="13">
    <source>
        <dbReference type="RuleBase" id="RU003785"/>
    </source>
</evidence>
<comment type="caution">
    <text evidence="10">Lacks conserved residue(s) required for the propagation of feature annotation.</text>
</comment>
<feature type="binding site" evidence="10">
    <location>
        <begin position="10"/>
        <end position="17"/>
    </location>
    <ligand>
        <name>ATP</name>
        <dbReference type="ChEBI" id="CHEBI:30616"/>
    </ligand>
</feature>
<reference evidence="14 15" key="1">
    <citation type="journal article" date="2025" name="Anaerobe">
        <title>Description of Anaerococcus kampingiae sp. nov., Anaerococcus groningensis sp. nov., Anaerococcus martiniensis sp. nov., and Anaerococcus cruorum sp. nov., isolated from human clinical specimens.</title>
        <authorList>
            <person name="Boiten K.E."/>
            <person name="Meijer J."/>
            <person name="van Wezel E.M."/>
            <person name="Veloo A.C.M."/>
        </authorList>
    </citation>
    <scope>NUCLEOTIDE SEQUENCE [LARGE SCALE GENOMIC DNA]</scope>
    <source>
        <strain evidence="14 15">ENR1011</strain>
    </source>
</reference>
<keyword evidence="5 10" id="KW-0819">tRNA processing</keyword>
<accession>A0ABW9N2B3</accession>
<evidence type="ECO:0000256" key="5">
    <source>
        <dbReference type="ARBA" id="ARBA00022694"/>
    </source>
</evidence>
<sequence length="315" mass="36108">MTDNVIIITGPTASGKSDIAIEVANAFNGEIISADSQQVYRHMDIGTNKIKNNHGICHHMIDVVNPDQNFSVEDFSNNTSKLISEINSRGKVAVVAGGTGFYIDSILFDMNYGKVEQNPEFRENLQKITEEKGNDFLYDKLLTIDPLTAKKYHPNEANRIIRALEIYDSTGELPSKVRSGEKKLNDNINPILFFLNYKDRTGIYQKINNRVIEMIDQGLIEEFVEVVRNYNLNSNSQSMAAIGYKELFPFIDEEIDIDELIDLIQKNTRHYAKRQVTWMKRYLAYDFTHEIIMDNLNKNDAADIIISLIKDTYEF</sequence>
<dbReference type="NCBIfam" id="TIGR00174">
    <property type="entry name" value="miaA"/>
    <property type="match status" value="1"/>
</dbReference>
<keyword evidence="7 10" id="KW-0067">ATP-binding</keyword>
<dbReference type="PANTHER" id="PTHR11088:SF60">
    <property type="entry name" value="TRNA DIMETHYLALLYLTRANSFERASE"/>
    <property type="match status" value="1"/>
</dbReference>
<evidence type="ECO:0000256" key="8">
    <source>
        <dbReference type="ARBA" id="ARBA00022842"/>
    </source>
</evidence>
<evidence type="ECO:0000256" key="3">
    <source>
        <dbReference type="ARBA" id="ARBA00005842"/>
    </source>
</evidence>
<comment type="caution">
    <text evidence="14">The sequence shown here is derived from an EMBL/GenBank/DDBJ whole genome shotgun (WGS) entry which is preliminary data.</text>
</comment>
<dbReference type="GO" id="GO:0052381">
    <property type="term" value="F:tRNA dimethylallyltransferase activity"/>
    <property type="evidence" value="ECO:0007669"/>
    <property type="project" value="UniProtKB-EC"/>
</dbReference>
<comment type="subunit">
    <text evidence="10">Monomer.</text>
</comment>
<comment type="similarity">
    <text evidence="3 10 13">Belongs to the IPP transferase family.</text>
</comment>
<comment type="catalytic activity">
    <reaction evidence="9 10 11">
        <text>adenosine(37) in tRNA + dimethylallyl diphosphate = N(6)-dimethylallyladenosine(37) in tRNA + diphosphate</text>
        <dbReference type="Rhea" id="RHEA:26482"/>
        <dbReference type="Rhea" id="RHEA-COMP:10162"/>
        <dbReference type="Rhea" id="RHEA-COMP:10375"/>
        <dbReference type="ChEBI" id="CHEBI:33019"/>
        <dbReference type="ChEBI" id="CHEBI:57623"/>
        <dbReference type="ChEBI" id="CHEBI:74411"/>
        <dbReference type="ChEBI" id="CHEBI:74415"/>
        <dbReference type="EC" id="2.5.1.75"/>
    </reaction>
</comment>
<keyword evidence="4 10" id="KW-0808">Transferase</keyword>
<evidence type="ECO:0000256" key="6">
    <source>
        <dbReference type="ARBA" id="ARBA00022741"/>
    </source>
</evidence>
<gene>
    <name evidence="10 14" type="primary">miaA</name>
    <name evidence="14" type="ORF">AB9Q04_07820</name>
</gene>
<dbReference type="InterPro" id="IPR018022">
    <property type="entry name" value="IPT"/>
</dbReference>